<protein>
    <recommendedName>
        <fullName evidence="2">Peptide deformylase</fullName>
        <shortName evidence="2">PDF</shortName>
        <ecNumber evidence="2">3.5.1.88</ecNumber>
    </recommendedName>
    <alternativeName>
        <fullName evidence="2">Polypeptide deformylase</fullName>
    </alternativeName>
</protein>
<comment type="function">
    <text evidence="2">Removes the formyl group from the N-terminal Met of newly synthesized proteins. Requires at least a dipeptide for an efficient rate of reaction. N-terminal L-methionine is a prerequisite for activity but the enzyme has broad specificity at other positions.</text>
</comment>
<dbReference type="CDD" id="cd00487">
    <property type="entry name" value="Pep_deformylase"/>
    <property type="match status" value="1"/>
</dbReference>
<dbReference type="InterPro" id="IPR023635">
    <property type="entry name" value="Peptide_deformylase"/>
</dbReference>
<dbReference type="PRINTS" id="PR01576">
    <property type="entry name" value="PDEFORMYLASE"/>
</dbReference>
<sequence>MSVKEVLLLGNPKLYKISSPVKKDEMDQLLPCIQDLHDTLMDFKRKYSAGRAIAAPQIGVFKRLIYMYIDQPTVFINPKLIFPNNVKIEVWDDCMSFPDLLVKVSRYKECEIHYHDIHWEQKVMHLENDLSELLQHEYDHLDGKLAISRAIDPYSFALRSQINSLKKGEK</sequence>
<organism evidence="3 4">
    <name type="scientific">Gracilibacillus caseinilyticus</name>
    <dbReference type="NCBI Taxonomy" id="2932256"/>
    <lineage>
        <taxon>Bacteria</taxon>
        <taxon>Bacillati</taxon>
        <taxon>Bacillota</taxon>
        <taxon>Bacilli</taxon>
        <taxon>Bacillales</taxon>
        <taxon>Bacillaceae</taxon>
        <taxon>Gracilibacillus</taxon>
    </lineage>
</organism>
<comment type="cofactor">
    <cofactor evidence="2">
        <name>Fe(2+)</name>
        <dbReference type="ChEBI" id="CHEBI:29033"/>
    </cofactor>
    <text evidence="2">Binds 1 Fe(2+) ion.</text>
</comment>
<dbReference type="Proteomes" id="UP000831782">
    <property type="component" value="Chromosome"/>
</dbReference>
<evidence type="ECO:0000313" key="4">
    <source>
        <dbReference type="Proteomes" id="UP000831782"/>
    </source>
</evidence>
<keyword evidence="2" id="KW-0408">Iron</keyword>
<dbReference type="EC" id="3.5.1.88" evidence="2"/>
<evidence type="ECO:0000256" key="2">
    <source>
        <dbReference type="HAMAP-Rule" id="MF_00163"/>
    </source>
</evidence>
<reference evidence="3 4" key="1">
    <citation type="submission" date="2022-04" db="EMBL/GenBank/DDBJ databases">
        <title>Gracilibacillus sp. isolated from saltern.</title>
        <authorList>
            <person name="Won M."/>
            <person name="Lee C.-M."/>
            <person name="Woen H.-Y."/>
            <person name="Kwon S.-W."/>
        </authorList>
    </citation>
    <scope>NUCLEOTIDE SEQUENCE [LARGE SCALE GENOMIC DNA]</scope>
    <source>
        <strain evidence="3 4">SSWR10-1</strain>
    </source>
</reference>
<dbReference type="PANTHER" id="PTHR10458:SF22">
    <property type="entry name" value="PEPTIDE DEFORMYLASE"/>
    <property type="match status" value="1"/>
</dbReference>
<comment type="catalytic activity">
    <reaction evidence="2">
        <text>N-terminal N-formyl-L-methionyl-[peptide] + H2O = N-terminal L-methionyl-[peptide] + formate</text>
        <dbReference type="Rhea" id="RHEA:24420"/>
        <dbReference type="Rhea" id="RHEA-COMP:10639"/>
        <dbReference type="Rhea" id="RHEA-COMP:10640"/>
        <dbReference type="ChEBI" id="CHEBI:15377"/>
        <dbReference type="ChEBI" id="CHEBI:15740"/>
        <dbReference type="ChEBI" id="CHEBI:49298"/>
        <dbReference type="ChEBI" id="CHEBI:64731"/>
        <dbReference type="EC" id="3.5.1.88"/>
    </reaction>
</comment>
<evidence type="ECO:0000256" key="1">
    <source>
        <dbReference type="ARBA" id="ARBA00010759"/>
    </source>
</evidence>
<comment type="similarity">
    <text evidence="1 2">Belongs to the polypeptide deformylase family.</text>
</comment>
<feature type="binding site" evidence="2">
    <location>
        <position position="140"/>
    </location>
    <ligand>
        <name>Fe cation</name>
        <dbReference type="ChEBI" id="CHEBI:24875"/>
    </ligand>
</feature>
<proteinExistence type="inferred from homology"/>
<accession>A0ABY4EY43</accession>
<keyword evidence="4" id="KW-1185">Reference proteome</keyword>
<dbReference type="Gene3D" id="3.90.45.10">
    <property type="entry name" value="Peptide deformylase"/>
    <property type="match status" value="1"/>
</dbReference>
<dbReference type="HAMAP" id="MF_00163">
    <property type="entry name" value="Pep_deformylase"/>
    <property type="match status" value="1"/>
</dbReference>
<dbReference type="Pfam" id="PF01327">
    <property type="entry name" value="Pep_deformylase"/>
    <property type="match status" value="1"/>
</dbReference>
<dbReference type="SUPFAM" id="SSF56420">
    <property type="entry name" value="Peptide deformylase"/>
    <property type="match status" value="1"/>
</dbReference>
<gene>
    <name evidence="2" type="primary">def</name>
    <name evidence="3" type="ORF">MUN88_04165</name>
</gene>
<feature type="binding site" evidence="2">
    <location>
        <position position="94"/>
    </location>
    <ligand>
        <name>Fe cation</name>
        <dbReference type="ChEBI" id="CHEBI:24875"/>
    </ligand>
</feature>
<keyword evidence="2" id="KW-0648">Protein biosynthesis</keyword>
<dbReference type="InterPro" id="IPR036821">
    <property type="entry name" value="Peptide_deformylase_sf"/>
</dbReference>
<dbReference type="PANTHER" id="PTHR10458">
    <property type="entry name" value="PEPTIDE DEFORMYLASE"/>
    <property type="match status" value="1"/>
</dbReference>
<keyword evidence="2" id="KW-0479">Metal-binding</keyword>
<keyword evidence="2" id="KW-0378">Hydrolase</keyword>
<name>A0ABY4EY43_9BACI</name>
<dbReference type="RefSeq" id="WP_244721229.1">
    <property type="nucleotide sequence ID" value="NZ_CP095072.1"/>
</dbReference>
<feature type="binding site" evidence="2">
    <location>
        <position position="136"/>
    </location>
    <ligand>
        <name>Fe cation</name>
        <dbReference type="ChEBI" id="CHEBI:24875"/>
    </ligand>
</feature>
<feature type="active site" evidence="2">
    <location>
        <position position="137"/>
    </location>
</feature>
<evidence type="ECO:0000313" key="3">
    <source>
        <dbReference type="EMBL" id="UOQ49327.1"/>
    </source>
</evidence>
<dbReference type="EMBL" id="CP095072">
    <property type="protein sequence ID" value="UOQ49327.1"/>
    <property type="molecule type" value="Genomic_DNA"/>
</dbReference>
<dbReference type="PIRSF" id="PIRSF004749">
    <property type="entry name" value="Pep_def"/>
    <property type="match status" value="1"/>
</dbReference>